<evidence type="ECO:0000313" key="1">
    <source>
        <dbReference type="EMBL" id="KWV41665.1"/>
    </source>
</evidence>
<evidence type="ECO:0008006" key="3">
    <source>
        <dbReference type="Google" id="ProtNLM"/>
    </source>
</evidence>
<dbReference type="RefSeq" id="WP_062375494.1">
    <property type="nucleotide sequence ID" value="NZ_LNCD01000139.1"/>
</dbReference>
<dbReference type="InterPro" id="IPR029058">
    <property type="entry name" value="AB_hydrolase_fold"/>
</dbReference>
<dbReference type="EMBL" id="LNCD01000139">
    <property type="protein sequence ID" value="KWV41665.1"/>
    <property type="molecule type" value="Genomic_DNA"/>
</dbReference>
<keyword evidence="2" id="KW-1185">Reference proteome</keyword>
<dbReference type="AlphaFoldDB" id="A0A109J3I8"/>
<accession>A0A109J3I8</accession>
<organism evidence="1 2">
    <name type="scientific">Rhizobium altiplani</name>
    <dbReference type="NCBI Taxonomy" id="1864509"/>
    <lineage>
        <taxon>Bacteria</taxon>
        <taxon>Pseudomonadati</taxon>
        <taxon>Pseudomonadota</taxon>
        <taxon>Alphaproteobacteria</taxon>
        <taxon>Hyphomicrobiales</taxon>
        <taxon>Rhizobiaceae</taxon>
        <taxon>Rhizobium/Agrobacterium group</taxon>
        <taxon>Rhizobium</taxon>
    </lineage>
</organism>
<dbReference type="Gene3D" id="3.40.50.1820">
    <property type="entry name" value="alpha/beta hydrolase"/>
    <property type="match status" value="1"/>
</dbReference>
<evidence type="ECO:0000313" key="2">
    <source>
        <dbReference type="Proteomes" id="UP000068164"/>
    </source>
</evidence>
<comment type="caution">
    <text evidence="1">The sequence shown here is derived from an EMBL/GenBank/DDBJ whole genome shotgun (WGS) entry which is preliminary data.</text>
</comment>
<name>A0A109J3I8_9HYPH</name>
<reference evidence="1 2" key="1">
    <citation type="submission" date="2015-11" db="EMBL/GenBank/DDBJ databases">
        <title>Draft Genome Sequence of the Strain BR 10423 (Rhizobium sp.) isolated from nodules of Mimosa pudica.</title>
        <authorList>
            <person name="Barauna A.C."/>
            <person name="Zilli J.E."/>
            <person name="Simoes-Araujo J.L."/>
            <person name="Reis V.M."/>
            <person name="James E.K."/>
            <person name="Reis F.B.Jr."/>
            <person name="Rouws L.F."/>
            <person name="Passos S.R."/>
            <person name="Gois S.R."/>
        </authorList>
    </citation>
    <scope>NUCLEOTIDE SEQUENCE [LARGE SCALE GENOMIC DNA]</scope>
    <source>
        <strain evidence="1 2">BR10423</strain>
    </source>
</reference>
<dbReference type="GO" id="GO:0016787">
    <property type="term" value="F:hydrolase activity"/>
    <property type="evidence" value="ECO:0007669"/>
    <property type="project" value="InterPro"/>
</dbReference>
<dbReference type="SUPFAM" id="SSF53474">
    <property type="entry name" value="alpha/beta-Hydrolases"/>
    <property type="match status" value="1"/>
</dbReference>
<dbReference type="Pfam" id="PF06821">
    <property type="entry name" value="Ser_hydrolase"/>
    <property type="match status" value="1"/>
</dbReference>
<gene>
    <name evidence="1" type="ORF">AS026_22940</name>
</gene>
<proteinExistence type="predicted"/>
<dbReference type="Proteomes" id="UP000068164">
    <property type="component" value="Unassembled WGS sequence"/>
</dbReference>
<sequence>MAPVLMLPGLFGSEDAHWQTAWLRDHPESRLVQQDNWDHPHLSVWRARLEAVLEDAGEAYIVAHSLGCLLAASLAGRPAAARVRGALLVAPCDLLVTEKLHPGQIAFGTMPTAELPFPSIVVGSLNDHYMSLDRLTLFARLWGSELRNAGLAGHVNVASGYGRWPGGYRAFETLKARTRHLDKIPPKKPSLGRGASSAW</sequence>
<dbReference type="OrthoDB" id="9804993at2"/>
<dbReference type="InterPro" id="IPR010662">
    <property type="entry name" value="RBBP9/YdeN"/>
</dbReference>
<protein>
    <recommendedName>
        <fullName evidence="3">Esterase</fullName>
    </recommendedName>
</protein>